<reference evidence="5" key="2">
    <citation type="submission" date="2024-02" db="EMBL/GenBank/DDBJ databases">
        <title>Comparative genomics of Cryptococcus and Kwoniella reveals pathogenesis evolution and contrasting modes of karyotype evolution via chromosome fusion or intercentromeric recombination.</title>
        <authorList>
            <person name="Coelho M.A."/>
            <person name="David-Palma M."/>
            <person name="Shea T."/>
            <person name="Bowers K."/>
            <person name="McGinley-Smith S."/>
            <person name="Mohammad A.W."/>
            <person name="Gnirke A."/>
            <person name="Yurkov A.M."/>
            <person name="Nowrousian M."/>
            <person name="Sun S."/>
            <person name="Cuomo C.A."/>
            <person name="Heitman J."/>
        </authorList>
    </citation>
    <scope>NUCLEOTIDE SEQUENCE</scope>
    <source>
        <strain evidence="5">CBS 10737</strain>
    </source>
</reference>
<accession>A0AAJ8L3J8</accession>
<dbReference type="InterPro" id="IPR018791">
    <property type="entry name" value="UV_resistance/autophagy_Atg14"/>
</dbReference>
<feature type="region of interest" description="Disordered" evidence="4">
    <location>
        <begin position="318"/>
        <end position="343"/>
    </location>
</feature>
<dbReference type="RefSeq" id="XP_070058744.1">
    <property type="nucleotide sequence ID" value="XM_070202643.1"/>
</dbReference>
<reference evidence="5" key="1">
    <citation type="submission" date="2013-07" db="EMBL/GenBank/DDBJ databases">
        <authorList>
            <consortium name="The Broad Institute Genome Sequencing Platform"/>
            <person name="Cuomo C."/>
            <person name="Litvintseva A."/>
            <person name="Chen Y."/>
            <person name="Heitman J."/>
            <person name="Sun S."/>
            <person name="Springer D."/>
            <person name="Dromer F."/>
            <person name="Young S.K."/>
            <person name="Zeng Q."/>
            <person name="Gargeya S."/>
            <person name="Fitzgerald M."/>
            <person name="Abouelleil A."/>
            <person name="Alvarado L."/>
            <person name="Berlin A.M."/>
            <person name="Chapman S.B."/>
            <person name="Dewar J."/>
            <person name="Goldberg J."/>
            <person name="Griggs A."/>
            <person name="Gujja S."/>
            <person name="Hansen M."/>
            <person name="Howarth C."/>
            <person name="Imamovic A."/>
            <person name="Larimer J."/>
            <person name="McCowan C."/>
            <person name="Murphy C."/>
            <person name="Pearson M."/>
            <person name="Priest M."/>
            <person name="Roberts A."/>
            <person name="Saif S."/>
            <person name="Shea T."/>
            <person name="Sykes S."/>
            <person name="Wortman J."/>
            <person name="Nusbaum C."/>
            <person name="Birren B."/>
        </authorList>
    </citation>
    <scope>NUCLEOTIDE SEQUENCE</scope>
    <source>
        <strain evidence="5">CBS 10737</strain>
    </source>
</reference>
<dbReference type="AlphaFoldDB" id="A0AAJ8L3J8"/>
<gene>
    <name evidence="5" type="ORF">I206_102859</name>
</gene>
<evidence type="ECO:0000256" key="3">
    <source>
        <dbReference type="ARBA" id="ARBA00023054"/>
    </source>
</evidence>
<organism evidence="5 6">
    <name type="scientific">Kwoniella pini CBS 10737</name>
    <dbReference type="NCBI Taxonomy" id="1296096"/>
    <lineage>
        <taxon>Eukaryota</taxon>
        <taxon>Fungi</taxon>
        <taxon>Dikarya</taxon>
        <taxon>Basidiomycota</taxon>
        <taxon>Agaricomycotina</taxon>
        <taxon>Tremellomycetes</taxon>
        <taxon>Tremellales</taxon>
        <taxon>Cryptococcaceae</taxon>
        <taxon>Kwoniella</taxon>
    </lineage>
</organism>
<keyword evidence="6" id="KW-1185">Reference proteome</keyword>
<dbReference type="EMBL" id="CP144521">
    <property type="protein sequence ID" value="WWC68923.1"/>
    <property type="molecule type" value="Genomic_DNA"/>
</dbReference>
<name>A0AAJ8L3J8_9TREE</name>
<proteinExistence type="inferred from homology"/>
<evidence type="ECO:0000256" key="1">
    <source>
        <dbReference type="ARBA" id="ARBA00009574"/>
    </source>
</evidence>
<protein>
    <recommendedName>
        <fullName evidence="2">Autophagy-related protein 14</fullName>
    </recommendedName>
</protein>
<dbReference type="GO" id="GO:0005737">
    <property type="term" value="C:cytoplasm"/>
    <property type="evidence" value="ECO:0007669"/>
    <property type="project" value="UniProtKB-ARBA"/>
</dbReference>
<dbReference type="GO" id="GO:0032991">
    <property type="term" value="C:protein-containing complex"/>
    <property type="evidence" value="ECO:0007669"/>
    <property type="project" value="UniProtKB-ARBA"/>
</dbReference>
<evidence type="ECO:0000256" key="4">
    <source>
        <dbReference type="SAM" id="MobiDB-lite"/>
    </source>
</evidence>
<evidence type="ECO:0000313" key="5">
    <source>
        <dbReference type="EMBL" id="WWC68923.1"/>
    </source>
</evidence>
<dbReference type="KEGG" id="kpin:30171579"/>
<evidence type="ECO:0000256" key="2">
    <source>
        <dbReference type="ARBA" id="ARBA00013807"/>
    </source>
</evidence>
<feature type="compositionally biased region" description="Acidic residues" evidence="4">
    <location>
        <begin position="327"/>
        <end position="343"/>
    </location>
</feature>
<evidence type="ECO:0000313" key="6">
    <source>
        <dbReference type="Proteomes" id="UP000094020"/>
    </source>
</evidence>
<dbReference type="Proteomes" id="UP000094020">
    <property type="component" value="Chromosome 3"/>
</dbReference>
<dbReference type="GeneID" id="30171579"/>
<dbReference type="Pfam" id="PF10186">
    <property type="entry name" value="ATG14"/>
    <property type="match status" value="2"/>
</dbReference>
<sequence length="343" mass="38048">MSAEEPKCSCCHLRQKTLYCPACLHEGINLHNEALKDIQAQINALITRSTFTIDSPSVSSHTRTPQLHKLNDWRRLRAEVAEKEQRCCGLRERIAERERAIGNKQHATAYHIINARRVLVQEAVAVFGLNKRPKGEWAIAGIVLPAPDAFRSNTPFVSTTKWRDKNVLWMSSTASVVSKGKSRNSLSASKILPQSNMSALLANSIAKHRQFLTSFALLSYSVSYLAWSQGVQGIGIREEEEYREESDEETAQRSQPVNPNTILISATSILELIHSLSVSPGLGQRAHEPGTNKVVRHLGFGLDVAKVVQNVISAEEHRWGTKQGEGSGEDLSEGWDLLDPEPS</sequence>
<comment type="similarity">
    <text evidence="1">Belongs to the ATG14 family.</text>
</comment>
<keyword evidence="3" id="KW-0175">Coiled coil</keyword>